<feature type="compositionally biased region" description="Polar residues" evidence="1">
    <location>
        <begin position="153"/>
        <end position="172"/>
    </location>
</feature>
<reference evidence="2" key="1">
    <citation type="journal article" date="2019" name="Sci. Rep.">
        <title>Draft genome of Tanacetum cinerariifolium, the natural source of mosquito coil.</title>
        <authorList>
            <person name="Yamashiro T."/>
            <person name="Shiraishi A."/>
            <person name="Satake H."/>
            <person name="Nakayama K."/>
        </authorList>
    </citation>
    <scope>NUCLEOTIDE SEQUENCE</scope>
</reference>
<feature type="region of interest" description="Disordered" evidence="1">
    <location>
        <begin position="150"/>
        <end position="172"/>
    </location>
</feature>
<gene>
    <name evidence="2" type="ORF">Tci_059710</name>
</gene>
<evidence type="ECO:0000256" key="1">
    <source>
        <dbReference type="SAM" id="MobiDB-lite"/>
    </source>
</evidence>
<evidence type="ECO:0000313" key="2">
    <source>
        <dbReference type="EMBL" id="GEU87732.1"/>
    </source>
</evidence>
<dbReference type="AlphaFoldDB" id="A0A6L2NRP7"/>
<name>A0A6L2NRP7_TANCI</name>
<organism evidence="2">
    <name type="scientific">Tanacetum cinerariifolium</name>
    <name type="common">Dalmatian daisy</name>
    <name type="synonym">Chrysanthemum cinerariifolium</name>
    <dbReference type="NCBI Taxonomy" id="118510"/>
    <lineage>
        <taxon>Eukaryota</taxon>
        <taxon>Viridiplantae</taxon>
        <taxon>Streptophyta</taxon>
        <taxon>Embryophyta</taxon>
        <taxon>Tracheophyta</taxon>
        <taxon>Spermatophyta</taxon>
        <taxon>Magnoliopsida</taxon>
        <taxon>eudicotyledons</taxon>
        <taxon>Gunneridae</taxon>
        <taxon>Pentapetalae</taxon>
        <taxon>asterids</taxon>
        <taxon>campanulids</taxon>
        <taxon>Asterales</taxon>
        <taxon>Asteraceae</taxon>
        <taxon>Asteroideae</taxon>
        <taxon>Anthemideae</taxon>
        <taxon>Anthemidinae</taxon>
        <taxon>Tanacetum</taxon>
    </lineage>
</organism>
<dbReference type="EMBL" id="BKCJ010009601">
    <property type="protein sequence ID" value="GEU87732.1"/>
    <property type="molecule type" value="Genomic_DNA"/>
</dbReference>
<accession>A0A6L2NRP7</accession>
<proteinExistence type="predicted"/>
<comment type="caution">
    <text evidence="2">The sequence shown here is derived from an EMBL/GenBank/DDBJ whole genome shotgun (WGS) entry which is preliminary data.</text>
</comment>
<sequence length="191" mass="21143">MTRTRGKGNWNEYFSCLTWIVNVSEDALWYFSSRVQILLAVTHISQVSSVVRSIEDQLSAKHQLAVKGLSECRVSESNIRLQVKDIVKEVEDYLKTYSSAGTDISWHRSAVSISCQDKFACKLDSSIKFTCSKDIELGLSIGTGTGSLSNSNVNRVDTMPNTETTNTSPSINVSRSVDDDLLLPQLLNSRG</sequence>
<protein>
    <submittedName>
        <fullName evidence="2">Uncharacterized protein</fullName>
    </submittedName>
</protein>